<dbReference type="Pfam" id="PF13489">
    <property type="entry name" value="Methyltransf_23"/>
    <property type="match status" value="1"/>
</dbReference>
<evidence type="ECO:0000259" key="1">
    <source>
        <dbReference type="Pfam" id="PF08241"/>
    </source>
</evidence>
<dbReference type="InterPro" id="IPR029063">
    <property type="entry name" value="SAM-dependent_MTases_sf"/>
</dbReference>
<evidence type="ECO:0000313" key="3">
    <source>
        <dbReference type="Proteomes" id="UP000239576"/>
    </source>
</evidence>
<dbReference type="Gene3D" id="3.40.50.150">
    <property type="entry name" value="Vaccinia Virus protein VP39"/>
    <property type="match status" value="2"/>
</dbReference>
<accession>A0A2T1E3B3</accession>
<dbReference type="AlphaFoldDB" id="A0A2T1E3B3"/>
<feature type="domain" description="Methyltransferase type 11" evidence="1">
    <location>
        <begin position="40"/>
        <end position="121"/>
    </location>
</feature>
<keyword evidence="3" id="KW-1185">Reference proteome</keyword>
<name>A0A2T1E3B3_9CYAN</name>
<dbReference type="Pfam" id="PF08241">
    <property type="entry name" value="Methyltransf_11"/>
    <property type="match status" value="1"/>
</dbReference>
<comment type="caution">
    <text evidence="2">The sequence shown here is derived from an EMBL/GenBank/DDBJ whole genome shotgun (WGS) entry which is preliminary data.</text>
</comment>
<protein>
    <recommendedName>
        <fullName evidence="1">Methyltransferase type 11 domain-containing protein</fullName>
    </recommendedName>
</protein>
<gene>
    <name evidence="2" type="ORF">C7B82_17325</name>
</gene>
<reference evidence="2 3" key="2">
    <citation type="submission" date="2018-03" db="EMBL/GenBank/DDBJ databases">
        <title>The ancient ancestry and fast evolution of plastids.</title>
        <authorList>
            <person name="Moore K.R."/>
            <person name="Magnabosco C."/>
            <person name="Momper L."/>
            <person name="Gold D.A."/>
            <person name="Bosak T."/>
            <person name="Fournier G.P."/>
        </authorList>
    </citation>
    <scope>NUCLEOTIDE SEQUENCE [LARGE SCALE GENOMIC DNA]</scope>
    <source>
        <strain evidence="2 3">ULC18</strain>
    </source>
</reference>
<proteinExistence type="predicted"/>
<sequence length="541" mass="61511">MQGFHYYLHPHPQDPHYIARSTIIAALAKLAPSIKGRMVDIGSGHSRGYEALFKTHVNEYLCVDRQYAENVDICADCYDVPLADHSVDTILSTQVLEHLETPSRMLKETYRLLKPNGNLILTVPMVWGLHEEPVDFYRYTEYGLQYLLEQAGYIDVKVQPLEGLFAVLVQMLIDEYHASWLANYRRFASFGIGALNRVALWLDQAFPTRRLCLTYLVTAMKPGEEFSASLLSQSMSQPMLLDTVKQTNPLYDQAFFDSLLEGARGSARQVIPMLLEWLQPRSVVDVGCGLGAWLSVFRELGVQDSLGIDGDYVNASQLQIPVETFLAKDLTQPLKLDRRFDLAVSLEVAEHLPPEAANTLIESLIELSDVVLFSAAIPFQGGTGHLNEQWTGYWVKLFEHYGYVAIDCLRHRLWSNEYVQPWYIQNTLLFVRSERLEDYPHLPKPDPDAGHFPLEVVHPKTYQASLGYYTEPLEGQVSQMKAEVEAAHSALLTAQNELIVVQNALSESRKEIAAMQTSKFWRLRTYWLRLKQRLLKTGTVA</sequence>
<dbReference type="EMBL" id="PVWK01000097">
    <property type="protein sequence ID" value="PSB27228.1"/>
    <property type="molecule type" value="Genomic_DNA"/>
</dbReference>
<organism evidence="2 3">
    <name type="scientific">Stenomitos frigidus ULC18</name>
    <dbReference type="NCBI Taxonomy" id="2107698"/>
    <lineage>
        <taxon>Bacteria</taxon>
        <taxon>Bacillati</taxon>
        <taxon>Cyanobacteriota</taxon>
        <taxon>Cyanophyceae</taxon>
        <taxon>Leptolyngbyales</taxon>
        <taxon>Leptolyngbyaceae</taxon>
        <taxon>Stenomitos</taxon>
    </lineage>
</organism>
<dbReference type="GO" id="GO:0008757">
    <property type="term" value="F:S-adenosylmethionine-dependent methyltransferase activity"/>
    <property type="evidence" value="ECO:0007669"/>
    <property type="project" value="InterPro"/>
</dbReference>
<evidence type="ECO:0000313" key="2">
    <source>
        <dbReference type="EMBL" id="PSB27228.1"/>
    </source>
</evidence>
<dbReference type="SUPFAM" id="SSF53335">
    <property type="entry name" value="S-adenosyl-L-methionine-dependent methyltransferases"/>
    <property type="match status" value="2"/>
</dbReference>
<reference evidence="3" key="1">
    <citation type="submission" date="2018-02" db="EMBL/GenBank/DDBJ databases">
        <authorList>
            <person name="Moore K."/>
            <person name="Momper L."/>
        </authorList>
    </citation>
    <scope>NUCLEOTIDE SEQUENCE [LARGE SCALE GENOMIC DNA]</scope>
    <source>
        <strain evidence="3">ULC18</strain>
    </source>
</reference>
<dbReference type="InterPro" id="IPR013216">
    <property type="entry name" value="Methyltransf_11"/>
</dbReference>
<dbReference type="PANTHER" id="PTHR43861">
    <property type="entry name" value="TRANS-ACONITATE 2-METHYLTRANSFERASE-RELATED"/>
    <property type="match status" value="1"/>
</dbReference>
<dbReference type="Proteomes" id="UP000239576">
    <property type="component" value="Unassembled WGS sequence"/>
</dbReference>
<dbReference type="CDD" id="cd02440">
    <property type="entry name" value="AdoMet_MTases"/>
    <property type="match status" value="2"/>
</dbReference>
<dbReference type="OrthoDB" id="449182at2"/>
<dbReference type="RefSeq" id="WP_106257529.1">
    <property type="nucleotide sequence ID" value="NZ_CAWNSW010000129.1"/>
</dbReference>